<feature type="compositionally biased region" description="Polar residues" evidence="1">
    <location>
        <begin position="327"/>
        <end position="353"/>
    </location>
</feature>
<sequence length="427" mass="47233">MKRGEKPEGYRQMRPNTFPVSNYSGNSQQMLQEIRESLRNLSRSSDVPKTDVSVGKGPPDDPRQQGRSNNPRNPHHHRALQEIRRSLMPFANETTSSGNSADINRHMLQELQDAGFDEYISRMNFQEPAREQITARPVNTAIKQAGPSQIPQTLLRRQSWKGSKESLAPQRHSALMTDGMIYCPSSPGPQSDLSRPTTFPQNLAAGASSQRVNPPLPRQVRSITPPPSSWDSNPATKRYSGNMDYLVPRISPVPQGPRPDGYINPPSQAQRGISPVPVGRQPIIMQNSGGNKFTFPPSWPQNGNIQSEYVGINSSGWQPPPPPYPMHQTSRQSPTAQQMQSSALAAPSNGANKSAPSMLVPNRNSHNLDMYNLGVLIFFLTFTIFLPLFFPSLLFSLSVVCLSSISFSLWISSVSLLSFLCVINSFS</sequence>
<evidence type="ECO:0000313" key="3">
    <source>
        <dbReference type="Ensembl" id="ENSSRHP00000007208.1"/>
    </source>
</evidence>
<feature type="transmembrane region" description="Helical" evidence="2">
    <location>
        <begin position="371"/>
        <end position="390"/>
    </location>
</feature>
<keyword evidence="2" id="KW-0472">Membrane</keyword>
<evidence type="ECO:0000256" key="1">
    <source>
        <dbReference type="SAM" id="MobiDB-lite"/>
    </source>
</evidence>
<reference evidence="3" key="2">
    <citation type="submission" date="2025-09" db="UniProtKB">
        <authorList>
            <consortium name="Ensembl"/>
        </authorList>
    </citation>
    <scope>IDENTIFICATION</scope>
</reference>
<feature type="region of interest" description="Disordered" evidence="1">
    <location>
        <begin position="1"/>
        <end position="76"/>
    </location>
</feature>
<keyword evidence="2" id="KW-1133">Transmembrane helix</keyword>
<reference evidence="3" key="1">
    <citation type="submission" date="2025-08" db="UniProtKB">
        <authorList>
            <consortium name="Ensembl"/>
        </authorList>
    </citation>
    <scope>IDENTIFICATION</scope>
</reference>
<evidence type="ECO:0000313" key="4">
    <source>
        <dbReference type="Proteomes" id="UP000472270"/>
    </source>
</evidence>
<feature type="region of interest" description="Disordered" evidence="1">
    <location>
        <begin position="314"/>
        <end position="353"/>
    </location>
</feature>
<organism evidence="3 4">
    <name type="scientific">Sinocyclocheilus rhinocerous</name>
    <dbReference type="NCBI Taxonomy" id="307959"/>
    <lineage>
        <taxon>Eukaryota</taxon>
        <taxon>Metazoa</taxon>
        <taxon>Chordata</taxon>
        <taxon>Craniata</taxon>
        <taxon>Vertebrata</taxon>
        <taxon>Euteleostomi</taxon>
        <taxon>Actinopterygii</taxon>
        <taxon>Neopterygii</taxon>
        <taxon>Teleostei</taxon>
        <taxon>Ostariophysi</taxon>
        <taxon>Cypriniformes</taxon>
        <taxon>Cyprinidae</taxon>
        <taxon>Cyprininae</taxon>
        <taxon>Sinocyclocheilus</taxon>
    </lineage>
</organism>
<dbReference type="Ensembl" id="ENSSRHT00000007442.1">
    <property type="protein sequence ID" value="ENSSRHP00000007208.1"/>
    <property type="gene ID" value="ENSSRHG00000004297.1"/>
</dbReference>
<proteinExistence type="predicted"/>
<feature type="transmembrane region" description="Helical" evidence="2">
    <location>
        <begin position="396"/>
        <end position="423"/>
    </location>
</feature>
<protein>
    <submittedName>
        <fullName evidence="3">Large tumor suppressor kinase 1</fullName>
    </submittedName>
</protein>
<evidence type="ECO:0000256" key="2">
    <source>
        <dbReference type="SAM" id="Phobius"/>
    </source>
</evidence>
<name>A0A673G5Q4_9TELE</name>
<feature type="compositionally biased region" description="Basic and acidic residues" evidence="1">
    <location>
        <begin position="1"/>
        <end position="11"/>
    </location>
</feature>
<dbReference type="AlphaFoldDB" id="A0A673G5Q4"/>
<keyword evidence="2" id="KW-0812">Transmembrane</keyword>
<feature type="compositionally biased region" description="Polar residues" evidence="1">
    <location>
        <begin position="14"/>
        <end position="31"/>
    </location>
</feature>
<feature type="region of interest" description="Disordered" evidence="1">
    <location>
        <begin position="206"/>
        <end position="235"/>
    </location>
</feature>
<keyword evidence="4" id="KW-1185">Reference proteome</keyword>
<dbReference type="Proteomes" id="UP000472270">
    <property type="component" value="Unassembled WGS sequence"/>
</dbReference>
<accession>A0A673G5Q4</accession>